<dbReference type="Proteomes" id="UP001500466">
    <property type="component" value="Unassembled WGS sequence"/>
</dbReference>
<accession>A0ABP9GVE8</accession>
<evidence type="ECO:0008006" key="5">
    <source>
        <dbReference type="Google" id="ProtNLM"/>
    </source>
</evidence>
<dbReference type="EMBL" id="BAABHS010000004">
    <property type="protein sequence ID" value="GAA4953476.1"/>
    <property type="molecule type" value="Genomic_DNA"/>
</dbReference>
<name>A0ABP9GVE8_9ACTN</name>
<dbReference type="Pfam" id="PF03780">
    <property type="entry name" value="Asp23"/>
    <property type="match status" value="1"/>
</dbReference>
<sequence>MNTRDDETVPPGSELPPTLPTAAELLAATGGPSRVTRPKDAAGKGAARSRGGRKPASAAEPATAAPASAAEPGAKSAERPTAAPRHRLTEAVEALGLTESPQAAALRAAADAEPGVRSRSCLIREGDDGKTTVMMSIAVSYGHVLPETAERVRARVKKAVPKILKLRIRDVRIDVRIVWLDEPGAGEAG</sequence>
<gene>
    <name evidence="3" type="ORF">GCM10023205_13530</name>
</gene>
<comment type="caution">
    <text evidence="3">The sequence shown here is derived from an EMBL/GenBank/DDBJ whole genome shotgun (WGS) entry which is preliminary data.</text>
</comment>
<dbReference type="RefSeq" id="WP_345674368.1">
    <property type="nucleotide sequence ID" value="NZ_BAABHS010000004.1"/>
</dbReference>
<feature type="compositionally biased region" description="Low complexity" evidence="2">
    <location>
        <begin position="20"/>
        <end position="32"/>
    </location>
</feature>
<comment type="similarity">
    <text evidence="1">Belongs to the asp23 family.</text>
</comment>
<evidence type="ECO:0000256" key="2">
    <source>
        <dbReference type="SAM" id="MobiDB-lite"/>
    </source>
</evidence>
<keyword evidence="4" id="KW-1185">Reference proteome</keyword>
<protein>
    <recommendedName>
        <fullName evidence="5">Asp23/Gls24 family envelope stress response protein</fullName>
    </recommendedName>
</protein>
<proteinExistence type="inferred from homology"/>
<feature type="compositionally biased region" description="Low complexity" evidence="2">
    <location>
        <begin position="43"/>
        <end position="75"/>
    </location>
</feature>
<reference evidence="4" key="1">
    <citation type="journal article" date="2019" name="Int. J. Syst. Evol. Microbiol.">
        <title>The Global Catalogue of Microorganisms (GCM) 10K type strain sequencing project: providing services to taxonomists for standard genome sequencing and annotation.</title>
        <authorList>
            <consortium name="The Broad Institute Genomics Platform"/>
            <consortium name="The Broad Institute Genome Sequencing Center for Infectious Disease"/>
            <person name="Wu L."/>
            <person name="Ma J."/>
        </authorList>
    </citation>
    <scope>NUCLEOTIDE SEQUENCE [LARGE SCALE GENOMIC DNA]</scope>
    <source>
        <strain evidence="4">JCM 17986</strain>
    </source>
</reference>
<evidence type="ECO:0000256" key="1">
    <source>
        <dbReference type="ARBA" id="ARBA00005721"/>
    </source>
</evidence>
<feature type="region of interest" description="Disordered" evidence="2">
    <location>
        <begin position="1"/>
        <end position="85"/>
    </location>
</feature>
<evidence type="ECO:0000313" key="3">
    <source>
        <dbReference type="EMBL" id="GAA4953476.1"/>
    </source>
</evidence>
<organism evidence="3 4">
    <name type="scientific">Yinghuangia aomiensis</name>
    <dbReference type="NCBI Taxonomy" id="676205"/>
    <lineage>
        <taxon>Bacteria</taxon>
        <taxon>Bacillati</taxon>
        <taxon>Actinomycetota</taxon>
        <taxon>Actinomycetes</taxon>
        <taxon>Kitasatosporales</taxon>
        <taxon>Streptomycetaceae</taxon>
        <taxon>Yinghuangia</taxon>
    </lineage>
</organism>
<dbReference type="InterPro" id="IPR005531">
    <property type="entry name" value="Asp23"/>
</dbReference>
<evidence type="ECO:0000313" key="4">
    <source>
        <dbReference type="Proteomes" id="UP001500466"/>
    </source>
</evidence>